<gene>
    <name evidence="2" type="ORF">JZO67_000235</name>
</gene>
<feature type="domain" description="N-acetyltransferase" evidence="1">
    <location>
        <begin position="1"/>
        <end position="160"/>
    </location>
</feature>
<dbReference type="InterPro" id="IPR016181">
    <property type="entry name" value="Acyl_CoA_acyltransferase"/>
</dbReference>
<evidence type="ECO:0000313" key="2">
    <source>
        <dbReference type="EMBL" id="MEO1768324.1"/>
    </source>
</evidence>
<comment type="caution">
    <text evidence="2">The sequence shown here is derived from an EMBL/GenBank/DDBJ whole genome shotgun (WGS) entry which is preliminary data.</text>
</comment>
<evidence type="ECO:0000313" key="3">
    <source>
        <dbReference type="Proteomes" id="UP000664357"/>
    </source>
</evidence>
<dbReference type="EMBL" id="JAFREL020000001">
    <property type="protein sequence ID" value="MEO1768324.1"/>
    <property type="molecule type" value="Genomic_DNA"/>
</dbReference>
<dbReference type="CDD" id="cd04301">
    <property type="entry name" value="NAT_SF"/>
    <property type="match status" value="1"/>
</dbReference>
<dbReference type="PROSITE" id="PS51186">
    <property type="entry name" value="GNAT"/>
    <property type="match status" value="1"/>
</dbReference>
<proteinExistence type="predicted"/>
<dbReference type="RefSeq" id="WP_207704175.1">
    <property type="nucleotide sequence ID" value="NZ_JAFREL020000001.1"/>
</dbReference>
<dbReference type="Proteomes" id="UP000664357">
    <property type="component" value="Unassembled WGS sequence"/>
</dbReference>
<dbReference type="SUPFAM" id="SSF55729">
    <property type="entry name" value="Acyl-CoA N-acyltransferases (Nat)"/>
    <property type="match status" value="1"/>
</dbReference>
<reference evidence="2 3" key="1">
    <citation type="submission" date="2021-03" db="EMBL/GenBank/DDBJ databases">
        <authorList>
            <person name="Gilmore M.S."/>
            <person name="Schwartzman J."/>
            <person name="Van Tyne D."/>
            <person name="Martin M."/>
            <person name="Earl A.M."/>
            <person name="Manson A.L."/>
            <person name="Straub T."/>
            <person name="Salamzade R."/>
            <person name="Saavedra J."/>
            <person name="Lebreton F."/>
            <person name="Prichula J."/>
            <person name="Schaufler K."/>
            <person name="Gaca A."/>
            <person name="Sgardioli B."/>
            <person name="Wagenaar J."/>
            <person name="Strong T."/>
        </authorList>
    </citation>
    <scope>NUCLEOTIDE SEQUENCE [LARGE SCALE GENOMIC DNA]</scope>
    <source>
        <strain evidence="2 3">665A</strain>
    </source>
</reference>
<dbReference type="Gene3D" id="3.40.630.30">
    <property type="match status" value="1"/>
</dbReference>
<organism evidence="2 3">
    <name type="scientific">Candidatus Enterococcus ferrettii</name>
    <dbReference type="NCBI Taxonomy" id="2815324"/>
    <lineage>
        <taxon>Bacteria</taxon>
        <taxon>Bacillati</taxon>
        <taxon>Bacillota</taxon>
        <taxon>Bacilli</taxon>
        <taxon>Lactobacillales</taxon>
        <taxon>Enterococcaceae</taxon>
        <taxon>Enterococcus</taxon>
    </lineage>
</organism>
<accession>A0ABV0ELK7</accession>
<reference evidence="2 3" key="2">
    <citation type="submission" date="2024-02" db="EMBL/GenBank/DDBJ databases">
        <title>The Genome Sequence of Enterococcus sp. DIV0159.</title>
        <authorList>
            <person name="Earl A."/>
            <person name="Manson A."/>
            <person name="Gilmore M."/>
            <person name="Sanders J."/>
            <person name="Shea T."/>
            <person name="Howe W."/>
            <person name="Livny J."/>
            <person name="Cuomo C."/>
            <person name="Neafsey D."/>
            <person name="Birren B."/>
        </authorList>
    </citation>
    <scope>NUCLEOTIDE SEQUENCE [LARGE SCALE GENOMIC DNA]</scope>
    <source>
        <strain evidence="2 3">665A</strain>
    </source>
</reference>
<dbReference type="InterPro" id="IPR000182">
    <property type="entry name" value="GNAT_dom"/>
</dbReference>
<evidence type="ECO:0000259" key="1">
    <source>
        <dbReference type="PROSITE" id="PS51186"/>
    </source>
</evidence>
<name>A0ABV0ELK7_9ENTE</name>
<sequence>MIINEYLASHPKFQQAKQYSLKHLSTIDGEGIIDHEAFDLSQKVYLATLNDQIIGFLLIAEEGLLEKLAKDNLFEPQPLKGLLIQQLFVDPDFRKRGVAQALLAAAEQLGEALYLYVSDKNQLAKNFYVQRGFVPIGVYETPQHNDFSDFKAFLLMKPTKKL</sequence>
<keyword evidence="3" id="KW-1185">Reference proteome</keyword>
<dbReference type="Pfam" id="PF13508">
    <property type="entry name" value="Acetyltransf_7"/>
    <property type="match status" value="1"/>
</dbReference>
<protein>
    <recommendedName>
        <fullName evidence="1">N-acetyltransferase domain-containing protein</fullName>
    </recommendedName>
</protein>